<evidence type="ECO:0000313" key="2">
    <source>
        <dbReference type="Proteomes" id="UP001597158"/>
    </source>
</evidence>
<dbReference type="Gene3D" id="3.40.50.300">
    <property type="entry name" value="P-loop containing nucleotide triphosphate hydrolases"/>
    <property type="match status" value="1"/>
</dbReference>
<dbReference type="RefSeq" id="WP_002924001.1">
    <property type="nucleotide sequence ID" value="NZ_JARQZE010000002.1"/>
</dbReference>
<proteinExistence type="predicted"/>
<name>A0ABW3WEH4_9RHOO</name>
<dbReference type="InterPro" id="IPR027417">
    <property type="entry name" value="P-loop_NTPase"/>
</dbReference>
<accession>A0ABW3WEH4</accession>
<gene>
    <name evidence="1" type="ORF">ACFQ4M_11870</name>
</gene>
<evidence type="ECO:0000313" key="1">
    <source>
        <dbReference type="EMBL" id="MFD1264284.1"/>
    </source>
</evidence>
<reference evidence="2" key="1">
    <citation type="journal article" date="2019" name="Int. J. Syst. Evol. Microbiol.">
        <title>The Global Catalogue of Microorganisms (GCM) 10K type strain sequencing project: providing services to taxonomists for standard genome sequencing and annotation.</title>
        <authorList>
            <consortium name="The Broad Institute Genomics Platform"/>
            <consortium name="The Broad Institute Genome Sequencing Center for Infectious Disease"/>
            <person name="Wu L."/>
            <person name="Ma J."/>
        </authorList>
    </citation>
    <scope>NUCLEOTIDE SEQUENCE [LARGE SCALE GENOMIC DNA]</scope>
    <source>
        <strain evidence="2">CCUG 48884</strain>
    </source>
</reference>
<sequence>MIDGREDQAAGLRRLFRRAPPVVVALYACGRQRSHTAVLAAHRLAGRAERVLILDEAQGQDALGGVLGTGEGTDLLQVLDGRTTLAAVVQPVPGLVGRVPVAAAALALPLLDDARRACLVEALRLLHRHAGFVLVHGAGEAAAQPSPFVNAAPCRLVVAEACASGATEAYRVIKGLASAGAGSVHVAVSRARDRSDAQAFFATLEALVRRHVGVPLAWLGEVERDDIANGLRQPLQWNSRDAGAAFMRRINAMARAPRVMRA</sequence>
<keyword evidence="2" id="KW-1185">Reference proteome</keyword>
<protein>
    <submittedName>
        <fullName evidence="1">MinD/ParA family protein</fullName>
    </submittedName>
</protein>
<dbReference type="SUPFAM" id="SSF52540">
    <property type="entry name" value="P-loop containing nucleoside triphosphate hydrolases"/>
    <property type="match status" value="1"/>
</dbReference>
<dbReference type="PROSITE" id="PS51257">
    <property type="entry name" value="PROKAR_LIPOPROTEIN"/>
    <property type="match status" value="1"/>
</dbReference>
<comment type="caution">
    <text evidence="1">The sequence shown here is derived from an EMBL/GenBank/DDBJ whole genome shotgun (WGS) entry which is preliminary data.</text>
</comment>
<dbReference type="Proteomes" id="UP001597158">
    <property type="component" value="Unassembled WGS sequence"/>
</dbReference>
<dbReference type="EMBL" id="JBHTMC010000024">
    <property type="protein sequence ID" value="MFD1264284.1"/>
    <property type="molecule type" value="Genomic_DNA"/>
</dbReference>
<organism evidence="1 2">
    <name type="scientific">Thauera mechernichensis</name>
    <dbReference type="NCBI Taxonomy" id="82788"/>
    <lineage>
        <taxon>Bacteria</taxon>
        <taxon>Pseudomonadati</taxon>
        <taxon>Pseudomonadota</taxon>
        <taxon>Betaproteobacteria</taxon>
        <taxon>Rhodocyclales</taxon>
        <taxon>Zoogloeaceae</taxon>
        <taxon>Thauera</taxon>
    </lineage>
</organism>